<keyword evidence="3" id="KW-0732">Signal</keyword>
<evidence type="ECO:0000256" key="2">
    <source>
        <dbReference type="SAM" id="Phobius"/>
    </source>
</evidence>
<proteinExistence type="predicted"/>
<dbReference type="InterPro" id="IPR021109">
    <property type="entry name" value="Peptidase_aspartic_dom_sf"/>
</dbReference>
<feature type="chain" id="PRO_5043045195" evidence="3">
    <location>
        <begin position="28"/>
        <end position="941"/>
    </location>
</feature>
<keyword evidence="2" id="KW-0472">Membrane</keyword>
<dbReference type="AlphaFoldDB" id="A0AAN6WRN9"/>
<feature type="compositionally biased region" description="Polar residues" evidence="1">
    <location>
        <begin position="704"/>
        <end position="715"/>
    </location>
</feature>
<dbReference type="SUPFAM" id="SSF50630">
    <property type="entry name" value="Acid proteases"/>
    <property type="match status" value="1"/>
</dbReference>
<feature type="region of interest" description="Disordered" evidence="1">
    <location>
        <begin position="635"/>
        <end position="685"/>
    </location>
</feature>
<keyword evidence="6" id="KW-1185">Reference proteome</keyword>
<feature type="compositionally biased region" description="Polar residues" evidence="1">
    <location>
        <begin position="844"/>
        <end position="856"/>
    </location>
</feature>
<dbReference type="InterPro" id="IPR033121">
    <property type="entry name" value="PEPTIDASE_A1"/>
</dbReference>
<feature type="transmembrane region" description="Helical" evidence="2">
    <location>
        <begin position="474"/>
        <end position="496"/>
    </location>
</feature>
<dbReference type="PROSITE" id="PS51767">
    <property type="entry name" value="PEPTIDASE_A1"/>
    <property type="match status" value="1"/>
</dbReference>
<feature type="region of interest" description="Disordered" evidence="1">
    <location>
        <begin position="503"/>
        <end position="531"/>
    </location>
</feature>
<feature type="region of interest" description="Disordered" evidence="1">
    <location>
        <begin position="838"/>
        <end position="923"/>
    </location>
</feature>
<gene>
    <name evidence="5" type="ORF">QBC35DRAFT_515715</name>
</gene>
<feature type="compositionally biased region" description="Low complexity" evidence="1">
    <location>
        <begin position="654"/>
        <end position="667"/>
    </location>
</feature>
<protein>
    <submittedName>
        <fullName evidence="5">Aspartic peptidase domain-containing protein</fullName>
    </submittedName>
</protein>
<dbReference type="Pfam" id="PF00026">
    <property type="entry name" value="Asp"/>
    <property type="match status" value="1"/>
</dbReference>
<feature type="domain" description="Peptidase A1" evidence="4">
    <location>
        <begin position="55"/>
        <end position="429"/>
    </location>
</feature>
<evidence type="ECO:0000256" key="1">
    <source>
        <dbReference type="SAM" id="MobiDB-lite"/>
    </source>
</evidence>
<sequence>MRLPCLSTAAVVCDVLLLLSASGVVAAAPEDKKEPASPLWIQPSGEWYGIDGTWSNFMFAVGSPATLVYLTPATALSEIWTISTGGCYASQSCWNARGGVFDIAASETWQSLGTWQLGMNHTGIGGNGDYGLDALAFVNTVSRLTTAIEYSLIAAINDTNYYQGYVGLGVTQGKFGSNLTTPFLTQLVTGYGLIPSHSYGYTAGAYYRENGKNSGTVASLTLGGYDKLRFVPHDTTFTLDPVARLPIVRLRGVTARVTSLDKAPTGNWTSTSKTLVNMDDSITALIDSSTPYLWLPTAICDRFATALNLTWREDLGVYIFADGAQYTRWQTDKSLSFSLTLSSYDNTDNFGQPFNVPGIVNITLPAAAFAQLLKYPFKDKIQFLESSIPYFPLKRSTKEVNNNTIIIGRAFMQEAYLITSYDKSTFSLHQALFPDNAATNYTLEAIARPPNSPYPEYSPPEPVAPAKGLSSGQIGGIVFGAFITGSVLGLLIWCIYRHRRPKRQNKSTGRVDENKSEGQHSEDEEPQSPVKKMFSLIIRGKRSRKLAVHEAHGDSAQPVEVGADQEHQVFEMPVPPEPVELDSHDVGDEETEIGVDSLQALSEYELTRRKLERQMLGPVPTYSPSETPILITSQEKSMHDASSVAHYRPPSEPSPASSPTTYANSTTLPDSLPSPMTPHGDWASRMFDLPSPMTVAHPFHLPQARSTGSSNSDPGCSSYSPVSPHSTSSPHIFAPSSVSRSDTENVSPTSLNGSIRLPPPNFQRTPIDHSRVVCLGPLPEGVEFPQQHSPISPIIPRIISGPDGQQVVVGESPAPVSPLGGPPSPPLPLPGVPGMLLGHHYRSDTNGSNETLGSNYTEEEASRIIHEHQQQTMGGGHHQRSPQASPLNQVDRNDDDDDDDDGDDDDLPQSPQSMERIEGRLELIHVPQVAEKRYSWEQDGT</sequence>
<comment type="caution">
    <text evidence="5">The sequence shown here is derived from an EMBL/GenBank/DDBJ whole genome shotgun (WGS) entry which is preliminary data.</text>
</comment>
<feature type="region of interest" description="Disordered" evidence="1">
    <location>
        <begin position="699"/>
        <end position="761"/>
    </location>
</feature>
<feature type="compositionally biased region" description="Low complexity" evidence="1">
    <location>
        <begin position="717"/>
        <end position="730"/>
    </location>
</feature>
<evidence type="ECO:0000313" key="6">
    <source>
        <dbReference type="Proteomes" id="UP001302126"/>
    </source>
</evidence>
<evidence type="ECO:0000256" key="3">
    <source>
        <dbReference type="SAM" id="SignalP"/>
    </source>
</evidence>
<feature type="compositionally biased region" description="Basic and acidic residues" evidence="1">
    <location>
        <begin position="860"/>
        <end position="869"/>
    </location>
</feature>
<feature type="compositionally biased region" description="Polar residues" evidence="1">
    <location>
        <begin position="881"/>
        <end position="890"/>
    </location>
</feature>
<feature type="compositionally biased region" description="Polar residues" evidence="1">
    <location>
        <begin position="736"/>
        <end position="753"/>
    </location>
</feature>
<reference evidence="5" key="2">
    <citation type="submission" date="2023-05" db="EMBL/GenBank/DDBJ databases">
        <authorList>
            <consortium name="Lawrence Berkeley National Laboratory"/>
            <person name="Steindorff A."/>
            <person name="Hensen N."/>
            <person name="Bonometti L."/>
            <person name="Westerberg I."/>
            <person name="Brannstrom I.O."/>
            <person name="Guillou S."/>
            <person name="Cros-Aarteil S."/>
            <person name="Calhoun S."/>
            <person name="Haridas S."/>
            <person name="Kuo A."/>
            <person name="Mondo S."/>
            <person name="Pangilinan J."/>
            <person name="Riley R."/>
            <person name="Labutti K."/>
            <person name="Andreopoulos B."/>
            <person name="Lipzen A."/>
            <person name="Chen C."/>
            <person name="Yanf M."/>
            <person name="Daum C."/>
            <person name="Ng V."/>
            <person name="Clum A."/>
            <person name="Ohm R."/>
            <person name="Martin F."/>
            <person name="Silar P."/>
            <person name="Natvig D."/>
            <person name="Lalanne C."/>
            <person name="Gautier V."/>
            <person name="Ament-Velasquez S.L."/>
            <person name="Kruys A."/>
            <person name="Hutchinson M.I."/>
            <person name="Powell A.J."/>
            <person name="Barry K."/>
            <person name="Miller A.N."/>
            <person name="Grigoriev I.V."/>
            <person name="Debuchy R."/>
            <person name="Gladieux P."/>
            <person name="Thoren M.H."/>
            <person name="Johannesson H."/>
        </authorList>
    </citation>
    <scope>NUCLEOTIDE SEQUENCE</scope>
    <source>
        <strain evidence="5">PSN309</strain>
    </source>
</reference>
<organism evidence="5 6">
    <name type="scientific">Podospora australis</name>
    <dbReference type="NCBI Taxonomy" id="1536484"/>
    <lineage>
        <taxon>Eukaryota</taxon>
        <taxon>Fungi</taxon>
        <taxon>Dikarya</taxon>
        <taxon>Ascomycota</taxon>
        <taxon>Pezizomycotina</taxon>
        <taxon>Sordariomycetes</taxon>
        <taxon>Sordariomycetidae</taxon>
        <taxon>Sordariales</taxon>
        <taxon>Podosporaceae</taxon>
        <taxon>Podospora</taxon>
    </lineage>
</organism>
<feature type="signal peptide" evidence="3">
    <location>
        <begin position="1"/>
        <end position="27"/>
    </location>
</feature>
<dbReference type="EMBL" id="MU864409">
    <property type="protein sequence ID" value="KAK4187083.1"/>
    <property type="molecule type" value="Genomic_DNA"/>
</dbReference>
<reference evidence="5" key="1">
    <citation type="journal article" date="2023" name="Mol. Phylogenet. Evol.">
        <title>Genome-scale phylogeny and comparative genomics of the fungal order Sordariales.</title>
        <authorList>
            <person name="Hensen N."/>
            <person name="Bonometti L."/>
            <person name="Westerberg I."/>
            <person name="Brannstrom I.O."/>
            <person name="Guillou S."/>
            <person name="Cros-Aarteil S."/>
            <person name="Calhoun S."/>
            <person name="Haridas S."/>
            <person name="Kuo A."/>
            <person name="Mondo S."/>
            <person name="Pangilinan J."/>
            <person name="Riley R."/>
            <person name="LaButti K."/>
            <person name="Andreopoulos B."/>
            <person name="Lipzen A."/>
            <person name="Chen C."/>
            <person name="Yan M."/>
            <person name="Daum C."/>
            <person name="Ng V."/>
            <person name="Clum A."/>
            <person name="Steindorff A."/>
            <person name="Ohm R.A."/>
            <person name="Martin F."/>
            <person name="Silar P."/>
            <person name="Natvig D.O."/>
            <person name="Lalanne C."/>
            <person name="Gautier V."/>
            <person name="Ament-Velasquez S.L."/>
            <person name="Kruys A."/>
            <person name="Hutchinson M.I."/>
            <person name="Powell A.J."/>
            <person name="Barry K."/>
            <person name="Miller A.N."/>
            <person name="Grigoriev I.V."/>
            <person name="Debuchy R."/>
            <person name="Gladieux P."/>
            <person name="Hiltunen Thoren M."/>
            <person name="Johannesson H."/>
        </authorList>
    </citation>
    <scope>NUCLEOTIDE SEQUENCE</scope>
    <source>
        <strain evidence="5">PSN309</strain>
    </source>
</reference>
<dbReference type="Gene3D" id="2.40.70.10">
    <property type="entry name" value="Acid Proteases"/>
    <property type="match status" value="2"/>
</dbReference>
<keyword evidence="2" id="KW-0812">Transmembrane</keyword>
<keyword evidence="2" id="KW-1133">Transmembrane helix</keyword>
<evidence type="ECO:0000313" key="5">
    <source>
        <dbReference type="EMBL" id="KAK4187083.1"/>
    </source>
</evidence>
<evidence type="ECO:0000259" key="4">
    <source>
        <dbReference type="PROSITE" id="PS51767"/>
    </source>
</evidence>
<accession>A0AAN6WRN9</accession>
<feature type="compositionally biased region" description="Acidic residues" evidence="1">
    <location>
        <begin position="893"/>
        <end position="907"/>
    </location>
</feature>
<feature type="compositionally biased region" description="Basic and acidic residues" evidence="1">
    <location>
        <begin position="509"/>
        <end position="521"/>
    </location>
</feature>
<name>A0AAN6WRN9_9PEZI</name>
<dbReference type="Proteomes" id="UP001302126">
    <property type="component" value="Unassembled WGS sequence"/>
</dbReference>